<dbReference type="CDD" id="cd22973">
    <property type="entry name" value="DD_CATIP"/>
    <property type="match status" value="1"/>
</dbReference>
<dbReference type="Pfam" id="PF21772">
    <property type="entry name" value="CATIP_N"/>
    <property type="match status" value="1"/>
</dbReference>
<accession>A0ABD2MX24</accession>
<feature type="domain" description="Ciliogenesis-associated TTC17-interacting protein N-terminal" evidence="1">
    <location>
        <begin position="224"/>
        <end position="405"/>
    </location>
</feature>
<name>A0ABD2MX24_9CUCU</name>
<dbReference type="InterPro" id="IPR047501">
    <property type="entry name" value="DD_CATIP"/>
</dbReference>
<proteinExistence type="predicted"/>
<keyword evidence="3" id="KW-1185">Reference proteome</keyword>
<dbReference type="SUPFAM" id="SSF47391">
    <property type="entry name" value="Dimerization-anchoring domain of cAMP-dependent PK regulatory subunit"/>
    <property type="match status" value="1"/>
</dbReference>
<evidence type="ECO:0000259" key="1">
    <source>
        <dbReference type="Pfam" id="PF21772"/>
    </source>
</evidence>
<protein>
    <recommendedName>
        <fullName evidence="1">Ciliogenesis-associated TTC17-interacting protein N-terminal domain-containing protein</fullName>
    </recommendedName>
</protein>
<dbReference type="AlphaFoldDB" id="A0ABD2MX24"/>
<evidence type="ECO:0000313" key="2">
    <source>
        <dbReference type="EMBL" id="KAL3270998.1"/>
    </source>
</evidence>
<dbReference type="EMBL" id="JABFTP020000042">
    <property type="protein sequence ID" value="KAL3270998.1"/>
    <property type="molecule type" value="Genomic_DNA"/>
</dbReference>
<organism evidence="2 3">
    <name type="scientific">Cryptolaemus montrouzieri</name>
    <dbReference type="NCBI Taxonomy" id="559131"/>
    <lineage>
        <taxon>Eukaryota</taxon>
        <taxon>Metazoa</taxon>
        <taxon>Ecdysozoa</taxon>
        <taxon>Arthropoda</taxon>
        <taxon>Hexapoda</taxon>
        <taxon>Insecta</taxon>
        <taxon>Pterygota</taxon>
        <taxon>Neoptera</taxon>
        <taxon>Endopterygota</taxon>
        <taxon>Coleoptera</taxon>
        <taxon>Polyphaga</taxon>
        <taxon>Cucujiformia</taxon>
        <taxon>Coccinelloidea</taxon>
        <taxon>Coccinellidae</taxon>
        <taxon>Scymninae</taxon>
        <taxon>Scymnini</taxon>
        <taxon>Cryptolaemus</taxon>
    </lineage>
</organism>
<dbReference type="Proteomes" id="UP001516400">
    <property type="component" value="Unassembled WGS sequence"/>
</dbReference>
<dbReference type="PANTHER" id="PTHR15505">
    <property type="entry name" value="RIIA DOMAIN-CONTAINING PROTEIN 1"/>
    <property type="match status" value="1"/>
</dbReference>
<comment type="caution">
    <text evidence="2">The sequence shown here is derived from an EMBL/GenBank/DDBJ whole genome shotgun (WGS) entry which is preliminary data.</text>
</comment>
<gene>
    <name evidence="2" type="ORF">HHI36_021500</name>
</gene>
<evidence type="ECO:0000313" key="3">
    <source>
        <dbReference type="Proteomes" id="UP001516400"/>
    </source>
</evidence>
<sequence>MSKNPSNADDVDVKNVMENMLTSVTWKNSKNELNDDIDVKNTMGDMLDQVEQENVHTTYQDQVLEYLKSQEEYAGEGFQGFMDETHEDVKEAAVEILKELLTDVNNITAFKEAYDKRKILSNQYELFDLTTKVNDFHINDKVIEMMAFRENLIISKVNDKGQSEPVGGLSLGVDAAYGSKWEKSKGFPDFTKALLNACADIKKKRIVEANEQISKDLDEYTKFLQQEMKKEHKKFLVHFSSQFNVDGRNAGSRITSWVDRNLHTIEERRTEFIENVNKKEEKTTNEKKIFIFMGKKHYDVRVDPGADYCSKYCYSFRRAQDFVGEAANFLLLRYLAIVRFIGTFELSAIHLDGALCRNIYQCDGPMGGYINNQKMDLYKVYRTIVEECGIVQRSCTILALDGRIMKHDWEKCDYVLQINPIISPLRKKPTLILHFNEAWKYDLQLLSRYLDKKEAATLMMKSYLQDHKEVGNIMNDYVQNILQIRPENVLEFTKHYFLSYAPYLIPRTGYFEKDVNRCFENEE</sequence>
<reference evidence="2 3" key="1">
    <citation type="journal article" date="2021" name="BMC Biol.">
        <title>Horizontally acquired antibacterial genes associated with adaptive radiation of ladybird beetles.</title>
        <authorList>
            <person name="Li H.S."/>
            <person name="Tang X.F."/>
            <person name="Huang Y.H."/>
            <person name="Xu Z.Y."/>
            <person name="Chen M.L."/>
            <person name="Du X.Y."/>
            <person name="Qiu B.Y."/>
            <person name="Chen P.T."/>
            <person name="Zhang W."/>
            <person name="Slipinski A."/>
            <person name="Escalona H.E."/>
            <person name="Waterhouse R.M."/>
            <person name="Zwick A."/>
            <person name="Pang H."/>
        </authorList>
    </citation>
    <scope>NUCLEOTIDE SEQUENCE [LARGE SCALE GENOMIC DNA]</scope>
    <source>
        <strain evidence="2">SYSU2018</strain>
    </source>
</reference>
<dbReference type="InterPro" id="IPR048777">
    <property type="entry name" value="CATIP_N"/>
</dbReference>
<dbReference type="PANTHER" id="PTHR15505:SF4">
    <property type="entry name" value="RIIA DOMAIN-CONTAINING PROTEIN 1"/>
    <property type="match status" value="1"/>
</dbReference>